<dbReference type="OrthoDB" id="9765084at2"/>
<keyword evidence="1" id="KW-0472">Membrane</keyword>
<dbReference type="SUPFAM" id="SSF53335">
    <property type="entry name" value="S-adenosyl-L-methionine-dependent methyltransferases"/>
    <property type="match status" value="1"/>
</dbReference>
<comment type="caution">
    <text evidence="3">The sequence shown here is derived from an EMBL/GenBank/DDBJ whole genome shotgun (WGS) entry which is preliminary data.</text>
</comment>
<dbReference type="AlphaFoldDB" id="A0A286U176"/>
<dbReference type="Proteomes" id="UP000218542">
    <property type="component" value="Unassembled WGS sequence"/>
</dbReference>
<reference evidence="3 4" key="1">
    <citation type="journal article" date="2017" name="Environ. Microbiol. Rep.">
        <title>Genetic diversity of marine anaerobic ammonium-oxidizing bacteria as revealed by genomic and proteomic analyses of 'Candidatus Scalindua japonica'.</title>
        <authorList>
            <person name="Oshiki M."/>
            <person name="Mizuto K."/>
            <person name="Kimura Z."/>
            <person name="Kindaichi T."/>
            <person name="Satoh H."/>
            <person name="Okabe S."/>
        </authorList>
    </citation>
    <scope>NUCLEOTIDE SEQUENCE [LARGE SCALE GENOMIC DNA]</scope>
    <source>
        <strain evidence="4">husup-a2</strain>
    </source>
</reference>
<dbReference type="PANTHER" id="PTHR43591">
    <property type="entry name" value="METHYLTRANSFERASE"/>
    <property type="match status" value="1"/>
</dbReference>
<evidence type="ECO:0000256" key="1">
    <source>
        <dbReference type="SAM" id="Phobius"/>
    </source>
</evidence>
<dbReference type="GO" id="GO:0008757">
    <property type="term" value="F:S-adenosylmethionine-dependent methyltransferase activity"/>
    <property type="evidence" value="ECO:0007669"/>
    <property type="project" value="InterPro"/>
</dbReference>
<name>A0A286U176_9BACT</name>
<dbReference type="InterPro" id="IPR013216">
    <property type="entry name" value="Methyltransf_11"/>
</dbReference>
<proteinExistence type="predicted"/>
<dbReference type="EMBL" id="BAOS01000028">
    <property type="protein sequence ID" value="GAX61867.1"/>
    <property type="molecule type" value="Genomic_DNA"/>
</dbReference>
<gene>
    <name evidence="3" type="ORF">SCALIN_C28_0069</name>
</gene>
<sequence length="253" mass="29302">MITSNNKKEISILNKLVWFATKYPEGTLLQFLSLVGAYQYRLLYRVFHKYVPTGVKVLDWGVGNGHFSFFLVKAGYKTFGYSLNMFPKGVELADEQYRFVQGSTGDPTNLPFKDCSFDAVASIGVLEHVREIGGDEEKSLNEILRVLKPGGVFICYHLPNRYSLVEMVSRFLPKKHHHRYRYTSSKISKLLNNAQLNLIYIKRYGFLPRNFWGRVPTFLSNSKIMALSWNTMDIFLSFLFSILCQNYVFVVRK</sequence>
<organism evidence="3 4">
    <name type="scientific">Candidatus Scalindua japonica</name>
    <dbReference type="NCBI Taxonomy" id="1284222"/>
    <lineage>
        <taxon>Bacteria</taxon>
        <taxon>Pseudomonadati</taxon>
        <taxon>Planctomycetota</taxon>
        <taxon>Candidatus Brocadiia</taxon>
        <taxon>Candidatus Brocadiales</taxon>
        <taxon>Candidatus Scalinduaceae</taxon>
        <taxon>Candidatus Scalindua</taxon>
    </lineage>
</organism>
<protein>
    <submittedName>
        <fullName evidence="3">SAM-dependent methyltransferase</fullName>
    </submittedName>
</protein>
<dbReference type="RefSeq" id="WP_096895243.1">
    <property type="nucleotide sequence ID" value="NZ_BAOS01000028.1"/>
</dbReference>
<evidence type="ECO:0000313" key="3">
    <source>
        <dbReference type="EMBL" id="GAX61867.1"/>
    </source>
</evidence>
<accession>A0A286U176</accession>
<dbReference type="PANTHER" id="PTHR43591:SF24">
    <property type="entry name" value="2-METHOXY-6-POLYPRENYL-1,4-BENZOQUINOL METHYLASE, MITOCHONDRIAL"/>
    <property type="match status" value="1"/>
</dbReference>
<feature type="domain" description="Methyltransferase type 11" evidence="2">
    <location>
        <begin position="58"/>
        <end position="155"/>
    </location>
</feature>
<keyword evidence="1" id="KW-1133">Transmembrane helix</keyword>
<keyword evidence="3" id="KW-0808">Transferase</keyword>
<keyword evidence="3" id="KW-0489">Methyltransferase</keyword>
<evidence type="ECO:0000259" key="2">
    <source>
        <dbReference type="Pfam" id="PF08241"/>
    </source>
</evidence>
<keyword evidence="4" id="KW-1185">Reference proteome</keyword>
<dbReference type="Pfam" id="PF08241">
    <property type="entry name" value="Methyltransf_11"/>
    <property type="match status" value="1"/>
</dbReference>
<feature type="transmembrane region" description="Helical" evidence="1">
    <location>
        <begin position="227"/>
        <end position="250"/>
    </location>
</feature>
<dbReference type="Gene3D" id="3.40.50.150">
    <property type="entry name" value="Vaccinia Virus protein VP39"/>
    <property type="match status" value="1"/>
</dbReference>
<dbReference type="CDD" id="cd02440">
    <property type="entry name" value="AdoMet_MTases"/>
    <property type="match status" value="1"/>
</dbReference>
<keyword evidence="1" id="KW-0812">Transmembrane</keyword>
<evidence type="ECO:0000313" key="4">
    <source>
        <dbReference type="Proteomes" id="UP000218542"/>
    </source>
</evidence>
<dbReference type="GO" id="GO:0032259">
    <property type="term" value="P:methylation"/>
    <property type="evidence" value="ECO:0007669"/>
    <property type="project" value="UniProtKB-KW"/>
</dbReference>
<dbReference type="InterPro" id="IPR029063">
    <property type="entry name" value="SAM-dependent_MTases_sf"/>
</dbReference>